<dbReference type="AlphaFoldDB" id="A0A0K2TM84"/>
<protein>
    <submittedName>
        <fullName evidence="1">Uncharacterized protein</fullName>
    </submittedName>
</protein>
<dbReference type="EMBL" id="HACA01009195">
    <property type="protein sequence ID" value="CDW26556.1"/>
    <property type="molecule type" value="Transcribed_RNA"/>
</dbReference>
<accession>A0A0K2TM84</accession>
<reference evidence="1" key="1">
    <citation type="submission" date="2014-05" db="EMBL/GenBank/DDBJ databases">
        <authorList>
            <person name="Chronopoulou M."/>
        </authorList>
    </citation>
    <scope>NUCLEOTIDE SEQUENCE</scope>
    <source>
        <tissue evidence="1">Whole organism</tissue>
    </source>
</reference>
<proteinExistence type="predicted"/>
<sequence length="28" mass="3629">MFRLLLYFFDIEKNYLIIMMVVYTKYNF</sequence>
<evidence type="ECO:0000313" key="1">
    <source>
        <dbReference type="EMBL" id="CDW26556.1"/>
    </source>
</evidence>
<organism evidence="1">
    <name type="scientific">Lepeophtheirus salmonis</name>
    <name type="common">Salmon louse</name>
    <name type="synonym">Caligus salmonis</name>
    <dbReference type="NCBI Taxonomy" id="72036"/>
    <lineage>
        <taxon>Eukaryota</taxon>
        <taxon>Metazoa</taxon>
        <taxon>Ecdysozoa</taxon>
        <taxon>Arthropoda</taxon>
        <taxon>Crustacea</taxon>
        <taxon>Multicrustacea</taxon>
        <taxon>Hexanauplia</taxon>
        <taxon>Copepoda</taxon>
        <taxon>Siphonostomatoida</taxon>
        <taxon>Caligidae</taxon>
        <taxon>Lepeophtheirus</taxon>
    </lineage>
</organism>
<name>A0A0K2TM84_LEPSM</name>